<sequence length="387" mass="44518">QLEQEKQQREQADAAREQTQSQLEQEKQQRELAEAQLEKTTLYEYLFYCHLYLTKPMQVGSADKSTQGTTTKVTGRCYPGKILPWEDFLKSQEDQFNRLRHIFGEERLFTPRSHIESLGEKVCRKELRSEDDLKIHQHSAIQIPVEDIFSVRSQHLDWEDLNIGNGLVFENHENALKNSSKEVEGASQSLFKSLPKDQLCSFIYRGGVHRLAFIIEYKAPHKISVEQFREALCKPNLCQDVVNLGIISNDATLKAQEKANKIAAMILTQIFHYMVEKRLPYSYISTGEAFVFLQIKEDEEKTVYYHVIAREDASLPDVPDSSDIHARRPSIFNTPVNQVACFCLTALQSERFSHGWQVKAKHVLPTWPDRLEDTGRDDSSVIDDGGK</sequence>
<feature type="non-terminal residue" evidence="2">
    <location>
        <position position="387"/>
    </location>
</feature>
<gene>
    <name evidence="2" type="ORF">PV09_09867</name>
</gene>
<evidence type="ECO:0000313" key="2">
    <source>
        <dbReference type="EMBL" id="KIV98287.1"/>
    </source>
</evidence>
<name>A0A0D1ZUT6_9PEZI</name>
<protein>
    <submittedName>
        <fullName evidence="2">Uncharacterized protein</fullName>
    </submittedName>
</protein>
<proteinExistence type="predicted"/>
<evidence type="ECO:0000256" key="1">
    <source>
        <dbReference type="SAM" id="MobiDB-lite"/>
    </source>
</evidence>
<dbReference type="RefSeq" id="XP_016208157.1">
    <property type="nucleotide sequence ID" value="XM_016364015.1"/>
</dbReference>
<feature type="non-terminal residue" evidence="2">
    <location>
        <position position="1"/>
    </location>
</feature>
<dbReference type="EMBL" id="KN847888">
    <property type="protein sequence ID" value="KIV98287.1"/>
    <property type="molecule type" value="Genomic_DNA"/>
</dbReference>
<dbReference type="Proteomes" id="UP000053259">
    <property type="component" value="Unassembled WGS sequence"/>
</dbReference>
<reference evidence="2 3" key="1">
    <citation type="submission" date="2015-01" db="EMBL/GenBank/DDBJ databases">
        <title>The Genome Sequence of Ochroconis gallopava CBS43764.</title>
        <authorList>
            <consortium name="The Broad Institute Genomics Platform"/>
            <person name="Cuomo C."/>
            <person name="de Hoog S."/>
            <person name="Gorbushina A."/>
            <person name="Stielow B."/>
            <person name="Teixiera M."/>
            <person name="Abouelleil A."/>
            <person name="Chapman S.B."/>
            <person name="Priest M."/>
            <person name="Young S.K."/>
            <person name="Wortman J."/>
            <person name="Nusbaum C."/>
            <person name="Birren B."/>
        </authorList>
    </citation>
    <scope>NUCLEOTIDE SEQUENCE [LARGE SCALE GENOMIC DNA]</scope>
    <source>
        <strain evidence="2 3">CBS 43764</strain>
    </source>
</reference>
<dbReference type="STRING" id="253628.A0A0D1ZUT6"/>
<accession>A0A0D1ZUT6</accession>
<dbReference type="OrthoDB" id="2156052at2759"/>
<evidence type="ECO:0000313" key="3">
    <source>
        <dbReference type="Proteomes" id="UP000053259"/>
    </source>
</evidence>
<dbReference type="HOGENOM" id="CLU_010672_0_4_1"/>
<dbReference type="GeneID" id="27317840"/>
<keyword evidence="3" id="KW-1185">Reference proteome</keyword>
<organism evidence="2 3">
    <name type="scientific">Verruconis gallopava</name>
    <dbReference type="NCBI Taxonomy" id="253628"/>
    <lineage>
        <taxon>Eukaryota</taxon>
        <taxon>Fungi</taxon>
        <taxon>Dikarya</taxon>
        <taxon>Ascomycota</taxon>
        <taxon>Pezizomycotina</taxon>
        <taxon>Dothideomycetes</taxon>
        <taxon>Pleosporomycetidae</taxon>
        <taxon>Venturiales</taxon>
        <taxon>Sympoventuriaceae</taxon>
        <taxon>Verruconis</taxon>
    </lineage>
</organism>
<dbReference type="InParanoid" id="A0A0D1ZUT6"/>
<dbReference type="VEuPathDB" id="FungiDB:PV09_09867"/>
<feature type="region of interest" description="Disordered" evidence="1">
    <location>
        <begin position="1"/>
        <end position="27"/>
    </location>
</feature>
<dbReference type="AlphaFoldDB" id="A0A0D1ZUT6"/>
<feature type="compositionally biased region" description="Basic and acidic residues" evidence="1">
    <location>
        <begin position="1"/>
        <end position="16"/>
    </location>
</feature>